<dbReference type="GO" id="GO:0005737">
    <property type="term" value="C:cytoplasm"/>
    <property type="evidence" value="ECO:0007669"/>
    <property type="project" value="UniProtKB-SubCell"/>
</dbReference>
<evidence type="ECO:0000256" key="4">
    <source>
        <dbReference type="ARBA" id="ARBA00022763"/>
    </source>
</evidence>
<keyword evidence="15" id="KW-1185">Reference proteome</keyword>
<keyword evidence="3 11" id="KW-0547">Nucleotide-binding</keyword>
<name>A0A6C2UD47_9BACT</name>
<comment type="catalytic activity">
    <reaction evidence="9 11">
        <text>ATP + H2O = ADP + phosphate + H(+)</text>
        <dbReference type="Rhea" id="RHEA:13065"/>
        <dbReference type="ChEBI" id="CHEBI:15377"/>
        <dbReference type="ChEBI" id="CHEBI:15378"/>
        <dbReference type="ChEBI" id="CHEBI:30616"/>
        <dbReference type="ChEBI" id="CHEBI:43474"/>
        <dbReference type="ChEBI" id="CHEBI:456216"/>
    </reaction>
</comment>
<dbReference type="PROSITE" id="PS00211">
    <property type="entry name" value="ABC_TRANSPORTER_1"/>
    <property type="match status" value="2"/>
</dbReference>
<reference evidence="14 15" key="1">
    <citation type="submission" date="2019-04" db="EMBL/GenBank/DDBJ databases">
        <authorList>
            <person name="Van Vliet M D."/>
        </authorList>
    </citation>
    <scope>NUCLEOTIDE SEQUENCE [LARGE SCALE GENOMIC DNA]</scope>
    <source>
        <strain evidence="14 15">F21</strain>
    </source>
</reference>
<feature type="binding site" evidence="11">
    <location>
        <begin position="321"/>
        <end position="328"/>
    </location>
    <ligand>
        <name>ATP</name>
        <dbReference type="ChEBI" id="CHEBI:30616"/>
        <label>2</label>
    </ligand>
</feature>
<keyword evidence="4 11" id="KW-0227">DNA damage</keyword>
<comment type="similarity">
    <text evidence="10 11">Belongs to the ABC transporter superfamily. ABCF family. Uup subfamily.</text>
</comment>
<dbReference type="HAMAP" id="MF_00848">
    <property type="entry name" value="Uup"/>
    <property type="match status" value="1"/>
</dbReference>
<dbReference type="FunFam" id="3.40.50.300:FF:000011">
    <property type="entry name" value="Putative ABC transporter ATP-binding component"/>
    <property type="match status" value="1"/>
</dbReference>
<dbReference type="SMART" id="SM00382">
    <property type="entry name" value="AAA"/>
    <property type="match status" value="2"/>
</dbReference>
<dbReference type="AlphaFoldDB" id="A0A6C2UD47"/>
<dbReference type="Proteomes" id="UP000346198">
    <property type="component" value="Unassembled WGS sequence"/>
</dbReference>
<dbReference type="GO" id="GO:0005524">
    <property type="term" value="F:ATP binding"/>
    <property type="evidence" value="ECO:0007669"/>
    <property type="project" value="UniProtKB-UniRule"/>
</dbReference>
<dbReference type="InterPro" id="IPR003593">
    <property type="entry name" value="AAA+_ATPase"/>
</dbReference>
<dbReference type="Pfam" id="PF00005">
    <property type="entry name" value="ABC_tran"/>
    <property type="match status" value="2"/>
</dbReference>
<evidence type="ECO:0000256" key="6">
    <source>
        <dbReference type="ARBA" id="ARBA00022840"/>
    </source>
</evidence>
<dbReference type="GO" id="GO:0016887">
    <property type="term" value="F:ATP hydrolysis activity"/>
    <property type="evidence" value="ECO:0007669"/>
    <property type="project" value="UniProtKB-UniRule"/>
</dbReference>
<evidence type="ECO:0000256" key="8">
    <source>
        <dbReference type="ARBA" id="ARBA00023204"/>
    </source>
</evidence>
<feature type="binding site" evidence="11">
    <location>
        <begin position="20"/>
        <end position="27"/>
    </location>
    <ligand>
        <name>ATP</name>
        <dbReference type="ChEBI" id="CHEBI:30616"/>
        <label>1</label>
    </ligand>
</feature>
<dbReference type="CDD" id="cd03221">
    <property type="entry name" value="ABCF_EF-3"/>
    <property type="match status" value="2"/>
</dbReference>
<dbReference type="Pfam" id="PF16326">
    <property type="entry name" value="ABC_tran_CTD"/>
    <property type="match status" value="1"/>
</dbReference>
<dbReference type="InterPro" id="IPR037118">
    <property type="entry name" value="Val-tRNA_synth_C_sf"/>
</dbReference>
<protein>
    <recommendedName>
        <fullName evidence="11">ATP-binding protein Uup</fullName>
        <ecNumber evidence="11">3.6.1.-</ecNumber>
    </recommendedName>
</protein>
<dbReference type="GO" id="GO:0006281">
    <property type="term" value="P:DNA repair"/>
    <property type="evidence" value="ECO:0007669"/>
    <property type="project" value="UniProtKB-KW"/>
</dbReference>
<dbReference type="InterPro" id="IPR051309">
    <property type="entry name" value="ABCF_ATPase"/>
</dbReference>
<dbReference type="InterPro" id="IPR003439">
    <property type="entry name" value="ABC_transporter-like_ATP-bd"/>
</dbReference>
<dbReference type="Gene3D" id="3.40.50.300">
    <property type="entry name" value="P-loop containing nucleotide triphosphate hydrolases"/>
    <property type="match status" value="2"/>
</dbReference>
<keyword evidence="6 11" id="KW-0067">ATP-binding</keyword>
<organism evidence="14 15">
    <name type="scientific">Pontiella sulfatireligans</name>
    <dbReference type="NCBI Taxonomy" id="2750658"/>
    <lineage>
        <taxon>Bacteria</taxon>
        <taxon>Pseudomonadati</taxon>
        <taxon>Kiritimatiellota</taxon>
        <taxon>Kiritimatiellia</taxon>
        <taxon>Kiritimatiellales</taxon>
        <taxon>Pontiellaceae</taxon>
        <taxon>Pontiella</taxon>
    </lineage>
</organism>
<evidence type="ECO:0000256" key="9">
    <source>
        <dbReference type="ARBA" id="ARBA00049360"/>
    </source>
</evidence>
<gene>
    <name evidence="11 14" type="primary">uup</name>
    <name evidence="14" type="ORF">SCARR_00173</name>
</gene>
<comment type="function">
    <text evidence="11">Probably plays a role in ribosome assembly or function. May be involved in resolution of branched DNA intermediates that result from template switching in postreplication gaps. Binds DNA and has ATPase activity.</text>
</comment>
<evidence type="ECO:0000313" key="14">
    <source>
        <dbReference type="EMBL" id="VGO18122.1"/>
    </source>
</evidence>
<feature type="domain" description="ABC transporter" evidence="13">
    <location>
        <begin position="289"/>
        <end position="506"/>
    </location>
</feature>
<dbReference type="InterPro" id="IPR043686">
    <property type="entry name" value="Uup"/>
</dbReference>
<sequence length="590" mass="66785">MLLNDATLQIERGERICLVGRNGEGKSTLLKIVSGFIEPDSGEILRQPGLKVRRLRQNVPHEQAGTVEELVFQGLDPSFTKEASSEGGSNDQREWQHPHDDYVSHQAADKAISLVGLENEWRFNELSGGQKRRALLAQALVCEPDILVLDEPTNHLDIESIQWLENFLGRYPGTILFVTHDREFLRRLATRILELDRGKLHSWACDYDTYLKRKEALLDGEAEQWAQFDKKLAQEEVWIRKGIKARRTRNEGRVRALERMRGDRGQRRERTGNVSMQVVGAGLSGRKVITAKNISHDYDGLPLILDMDAEIMRGDKIGIIGPNGCGKTTLIKILLGQLQPKCGTVDHGTKLEVAYFDQHRVTLDETKTVAENVSMDEFITIGDSKKHVLGYLQDFLFTPDRARQKVAVLSGGERNRLLLAKLFTKASNVLVLDEPTNDLDVETLELLEELLANYEGTLLLVSHDRSFLNNVVNSTMVFEGDGKIGEYAGGYDDWLTQRSNAEKPKAKSQQPAEKKKATRKLSNKEREELKNMPKRIEQLEEEQEALHTAMSDPGFYQKTKEEIAAANARAEAIPHELEKSFERWEELEGL</sequence>
<evidence type="ECO:0000256" key="7">
    <source>
        <dbReference type="ARBA" id="ARBA00023125"/>
    </source>
</evidence>
<dbReference type="GO" id="GO:0003677">
    <property type="term" value="F:DNA binding"/>
    <property type="evidence" value="ECO:0007669"/>
    <property type="project" value="UniProtKB-UniRule"/>
</dbReference>
<dbReference type="Gene3D" id="1.10.287.380">
    <property type="entry name" value="Valyl-tRNA synthetase, C-terminal domain"/>
    <property type="match status" value="1"/>
</dbReference>
<dbReference type="PROSITE" id="PS50893">
    <property type="entry name" value="ABC_TRANSPORTER_2"/>
    <property type="match status" value="2"/>
</dbReference>
<feature type="region of interest" description="Disordered" evidence="12">
    <location>
        <begin position="500"/>
        <end position="534"/>
    </location>
</feature>
<dbReference type="InterPro" id="IPR032781">
    <property type="entry name" value="ABC_tran_Xtn"/>
</dbReference>
<keyword evidence="5 11" id="KW-0378">Hydrolase</keyword>
<evidence type="ECO:0000256" key="1">
    <source>
        <dbReference type="ARBA" id="ARBA00022490"/>
    </source>
</evidence>
<evidence type="ECO:0000256" key="11">
    <source>
        <dbReference type="HAMAP-Rule" id="MF_00848"/>
    </source>
</evidence>
<comment type="subcellular location">
    <subcellularLocation>
        <location evidence="11">Cytoplasm</location>
    </subcellularLocation>
    <text evidence="11">Associates with ribosomes.</text>
</comment>
<dbReference type="EC" id="3.6.1.-" evidence="11"/>
<evidence type="ECO:0000313" key="15">
    <source>
        <dbReference type="Proteomes" id="UP000346198"/>
    </source>
</evidence>
<keyword evidence="1 11" id="KW-0963">Cytoplasm</keyword>
<evidence type="ECO:0000256" key="12">
    <source>
        <dbReference type="SAM" id="MobiDB-lite"/>
    </source>
</evidence>
<dbReference type="Pfam" id="PF12848">
    <property type="entry name" value="ABC_tran_Xtn"/>
    <property type="match status" value="1"/>
</dbReference>
<dbReference type="PANTHER" id="PTHR42855">
    <property type="entry name" value="ABC TRANSPORTER ATP-BINDING SUBUNIT"/>
    <property type="match status" value="1"/>
</dbReference>
<keyword evidence="8 11" id="KW-0234">DNA repair</keyword>
<evidence type="ECO:0000256" key="3">
    <source>
        <dbReference type="ARBA" id="ARBA00022741"/>
    </source>
</evidence>
<accession>A0A6C2UD47</accession>
<dbReference type="InterPro" id="IPR017871">
    <property type="entry name" value="ABC_transporter-like_CS"/>
</dbReference>
<evidence type="ECO:0000256" key="10">
    <source>
        <dbReference type="ARBA" id="ARBA00061478"/>
    </source>
</evidence>
<dbReference type="PANTHER" id="PTHR42855:SF1">
    <property type="entry name" value="ABC TRANSPORTER DOMAIN-CONTAINING PROTEIN"/>
    <property type="match status" value="1"/>
</dbReference>
<dbReference type="EMBL" id="CAAHFH010000001">
    <property type="protein sequence ID" value="VGO18122.1"/>
    <property type="molecule type" value="Genomic_DNA"/>
</dbReference>
<dbReference type="FunFam" id="3.40.50.300:FF:000309">
    <property type="entry name" value="ABC transporter ATP-binding protein"/>
    <property type="match status" value="1"/>
</dbReference>
<keyword evidence="7 11" id="KW-0238">DNA-binding</keyword>
<feature type="compositionally biased region" description="Basic and acidic residues" evidence="12">
    <location>
        <begin position="522"/>
        <end position="534"/>
    </location>
</feature>
<dbReference type="InterPro" id="IPR032524">
    <property type="entry name" value="ABC_tran_C"/>
</dbReference>
<dbReference type="InterPro" id="IPR027417">
    <property type="entry name" value="P-loop_NTPase"/>
</dbReference>
<evidence type="ECO:0000256" key="5">
    <source>
        <dbReference type="ARBA" id="ARBA00022801"/>
    </source>
</evidence>
<dbReference type="GO" id="GO:0043022">
    <property type="term" value="F:ribosome binding"/>
    <property type="evidence" value="ECO:0007669"/>
    <property type="project" value="UniProtKB-UniRule"/>
</dbReference>
<proteinExistence type="inferred from homology"/>
<keyword evidence="2 11" id="KW-0677">Repeat</keyword>
<dbReference type="SUPFAM" id="SSF52540">
    <property type="entry name" value="P-loop containing nucleoside triphosphate hydrolases"/>
    <property type="match status" value="2"/>
</dbReference>
<evidence type="ECO:0000256" key="2">
    <source>
        <dbReference type="ARBA" id="ARBA00022737"/>
    </source>
</evidence>
<feature type="domain" description="ABC transporter" evidence="13">
    <location>
        <begin position="1"/>
        <end position="222"/>
    </location>
</feature>
<evidence type="ECO:0000259" key="13">
    <source>
        <dbReference type="PROSITE" id="PS50893"/>
    </source>
</evidence>